<name>A0AAV7F6P5_ARIFI</name>
<dbReference type="Proteomes" id="UP000825729">
    <property type="component" value="Unassembled WGS sequence"/>
</dbReference>
<dbReference type="InterPro" id="IPR034197">
    <property type="entry name" value="Peptidases_S8_3"/>
</dbReference>
<dbReference type="InterPro" id="IPR036852">
    <property type="entry name" value="Peptidase_S8/S53_dom_sf"/>
</dbReference>
<feature type="active site" description="Charge relay system" evidence="7">
    <location>
        <position position="968"/>
    </location>
</feature>
<feature type="domain" description="Subtilisin-like protease fibronectin type-III" evidence="10">
    <location>
        <begin position="1460"/>
        <end position="1556"/>
    </location>
</feature>
<protein>
    <submittedName>
        <fullName evidence="11">Uncharacterized protein</fullName>
    </submittedName>
</protein>
<feature type="active site" description="Charge relay system" evidence="6 7">
    <location>
        <position position="1720"/>
    </location>
</feature>
<dbReference type="CDD" id="cd02120">
    <property type="entry name" value="PA_subtilisin_like"/>
    <property type="match status" value="3"/>
</dbReference>
<feature type="domain" description="Inhibitor I9" evidence="9">
    <location>
        <begin position="860"/>
        <end position="938"/>
    </location>
</feature>
<keyword evidence="3" id="KW-0732">Signal</keyword>
<dbReference type="InterPro" id="IPR000209">
    <property type="entry name" value="Peptidase_S8/S53_dom"/>
</dbReference>
<organism evidence="11 12">
    <name type="scientific">Aristolochia fimbriata</name>
    <name type="common">White veined hardy Dutchman's pipe vine</name>
    <dbReference type="NCBI Taxonomy" id="158543"/>
    <lineage>
        <taxon>Eukaryota</taxon>
        <taxon>Viridiplantae</taxon>
        <taxon>Streptophyta</taxon>
        <taxon>Embryophyta</taxon>
        <taxon>Tracheophyta</taxon>
        <taxon>Spermatophyta</taxon>
        <taxon>Magnoliopsida</taxon>
        <taxon>Magnoliidae</taxon>
        <taxon>Piperales</taxon>
        <taxon>Aristolochiaceae</taxon>
        <taxon>Aristolochia</taxon>
    </lineage>
</organism>
<comment type="caution">
    <text evidence="11">The sequence shown here is derived from an EMBL/GenBank/DDBJ whole genome shotgun (WGS) entry which is preliminary data.</text>
</comment>
<dbReference type="InterPro" id="IPR041469">
    <property type="entry name" value="Subtilisin-like_FN3"/>
</dbReference>
<comment type="similarity">
    <text evidence="1 7">Belongs to the peptidase S8 family.</text>
</comment>
<dbReference type="Pfam" id="PF17766">
    <property type="entry name" value="fn3_6"/>
    <property type="match status" value="3"/>
</dbReference>
<evidence type="ECO:0000259" key="8">
    <source>
        <dbReference type="Pfam" id="PF00082"/>
    </source>
</evidence>
<feature type="active site" description="Charge relay system" evidence="6 7">
    <location>
        <position position="2044"/>
    </location>
</feature>
<evidence type="ECO:0000256" key="6">
    <source>
        <dbReference type="PIRSR" id="PIRSR615500-1"/>
    </source>
</evidence>
<keyword evidence="12" id="KW-1185">Reference proteome</keyword>
<feature type="active site" description="Charge relay system" evidence="7">
    <location>
        <position position="488"/>
    </location>
</feature>
<evidence type="ECO:0000313" key="11">
    <source>
        <dbReference type="EMBL" id="KAG9456870.1"/>
    </source>
</evidence>
<accession>A0AAV7F6P5</accession>
<evidence type="ECO:0000256" key="5">
    <source>
        <dbReference type="ARBA" id="ARBA00022825"/>
    </source>
</evidence>
<dbReference type="PROSITE" id="PS00138">
    <property type="entry name" value="SUBTILASE_SER"/>
    <property type="match status" value="3"/>
</dbReference>
<feature type="domain" description="Peptidase S8/S53" evidence="8">
    <location>
        <begin position="961"/>
        <end position="1402"/>
    </location>
</feature>
<feature type="active site" description="Charge relay system" evidence="6 7">
    <location>
        <position position="1663"/>
    </location>
</feature>
<dbReference type="PROSITE" id="PS00137">
    <property type="entry name" value="SUBTILASE_HIS"/>
    <property type="match status" value="1"/>
</dbReference>
<feature type="domain" description="Subtilisin-like protease fibronectin type-III" evidence="10">
    <location>
        <begin position="2152"/>
        <end position="2253"/>
    </location>
</feature>
<feature type="domain" description="Subtilisin-like protease fibronectin type-III" evidence="10">
    <location>
        <begin position="594"/>
        <end position="693"/>
    </location>
</feature>
<proteinExistence type="inferred from homology"/>
<evidence type="ECO:0000256" key="4">
    <source>
        <dbReference type="ARBA" id="ARBA00022801"/>
    </source>
</evidence>
<dbReference type="GO" id="GO:0006508">
    <property type="term" value="P:proteolysis"/>
    <property type="evidence" value="ECO:0007669"/>
    <property type="project" value="UniProtKB-KW"/>
</dbReference>
<feature type="domain" description="Inhibitor I9" evidence="9">
    <location>
        <begin position="11"/>
        <end position="73"/>
    </location>
</feature>
<feature type="domain" description="Peptidase S8/S53" evidence="8">
    <location>
        <begin position="95"/>
        <end position="537"/>
    </location>
</feature>
<dbReference type="InterPro" id="IPR037045">
    <property type="entry name" value="S8pro/Inhibitor_I9_sf"/>
</dbReference>
<dbReference type="PRINTS" id="PR00723">
    <property type="entry name" value="SUBTILISIN"/>
</dbReference>
<feature type="domain" description="Peptidase S8/S53" evidence="8">
    <location>
        <begin position="1655"/>
        <end position="2096"/>
    </location>
</feature>
<dbReference type="InterPro" id="IPR015500">
    <property type="entry name" value="Peptidase_S8_subtilisin-rel"/>
</dbReference>
<evidence type="ECO:0000256" key="2">
    <source>
        <dbReference type="ARBA" id="ARBA00022670"/>
    </source>
</evidence>
<dbReference type="FunFam" id="3.40.50.200:FF:000006">
    <property type="entry name" value="Subtilisin-like protease SBT1.5"/>
    <property type="match status" value="1"/>
</dbReference>
<feature type="active site" description="Charge relay system" evidence="7">
    <location>
        <position position="1349"/>
    </location>
</feature>
<evidence type="ECO:0000313" key="12">
    <source>
        <dbReference type="Proteomes" id="UP000825729"/>
    </source>
</evidence>
<evidence type="ECO:0000259" key="10">
    <source>
        <dbReference type="Pfam" id="PF17766"/>
    </source>
</evidence>
<dbReference type="Gene3D" id="3.50.30.30">
    <property type="match status" value="3"/>
</dbReference>
<reference evidence="11 12" key="1">
    <citation type="submission" date="2021-07" db="EMBL/GenBank/DDBJ databases">
        <title>The Aristolochia fimbriata genome: insights into angiosperm evolution, floral development and chemical biosynthesis.</title>
        <authorList>
            <person name="Jiao Y."/>
        </authorList>
    </citation>
    <scope>NUCLEOTIDE SEQUENCE [LARGE SCALE GENOMIC DNA]</scope>
    <source>
        <strain evidence="11">IBCAS-2021</strain>
        <tissue evidence="11">Leaf</tissue>
    </source>
</reference>
<evidence type="ECO:0000256" key="7">
    <source>
        <dbReference type="PROSITE-ProRule" id="PRU01240"/>
    </source>
</evidence>
<dbReference type="Gene3D" id="3.40.50.200">
    <property type="entry name" value="Peptidase S8/S53 domain"/>
    <property type="match status" value="3"/>
</dbReference>
<evidence type="ECO:0000259" key="9">
    <source>
        <dbReference type="Pfam" id="PF05922"/>
    </source>
</evidence>
<dbReference type="PROSITE" id="PS51892">
    <property type="entry name" value="SUBTILASE"/>
    <property type="match status" value="3"/>
</dbReference>
<dbReference type="EMBL" id="JAINDJ010000002">
    <property type="protein sequence ID" value="KAG9456870.1"/>
    <property type="molecule type" value="Genomic_DNA"/>
</dbReference>
<keyword evidence="2 7" id="KW-0645">Protease</keyword>
<sequence length="2254" mass="241837">MGAKPENDFLAVSQHTSVLQQVLQTSLVKDSLVHSYRKSFNGFAAKLTEEESRKITGMKGVTSVFPSVMYKLHTTRSWDFLGLTNSIERAPSVESDIIVGVFDTGVWPESKSFNDSGLGPPPKKWKGVCMRNGRFKCNNKIIGARFYARAYTYSAMDEDGHGSHVASTIAGSPVQGASLYGIAEGEARGGVPSAKIAVYKTCTSFGCSSEDILAGFDDAIADGVDIISLSLGADSATQFFDEPIAIGSFHAMAKGILTSTSAGNSGPGLGSVSSVAPWILTVAASTIDRSIISKLVLDNGTTLVGNTISTFPSMGEMVPVIKPATALLESNCNEDAARICMFTCLDRELVKGKILLCEEQYDGNDAREDFGALGVVTESPRLDVAKLYPLPTTSFRTRNELYSVYNYVNTTRDPRARILKSECVQDEKAPSVASFSSRGPNTITSQILKPDISAPGVDILAAWSPIAPLTGAHSDKRSVNYHIISGTSMSCPHATAAAAYVKSFHPDWSPAAIKSALMTTATPISQEKHREAEFAYGSGNINPVKATNPGLVFNSSTEDYIQLLCSIGYTTDQVQLLSGDNSSCSGKPKGSAYDLNYPSVAYKVKPDSGSFNATFSRTVTNVGNAKSVYTSKINLPQIAGENIEVRTVPGVLDFTELNQKKDFKVVIGGSNLKQGSIRSFPIEWSDGEHVVGSERFYPSCFDPVRLRSGLQNKDSGRVWGGYMDDLIRTEEAKMDSDGTSQAFWFQQAVGRSGIKSMNDAVNKLLIKIQTPIWRRIITDSEGSPKKSRFGTGFSTAHTVLGFRFKVNDSAYKLVTYVLVGTDIQRGRNMASILWFSPLAFFTSLLATLTLAIALDADRKVYIVYMGAKPENELLAANQHTSLLQQVLHQNSLVQDSLVYSYKKSFNAFAAKLTEEESRKIAGLDGVTSVFPNGMYKLHTTRSWDFLNFTKSIKRIRAVESDLIVGVLDTGAWPESKSFDDHGLDPPPKKWKGACKSENFTCNNKIIGARVYPDTGSRSARDELGHGTHTASTVAGRTVHGASLYGIAEGDARGGVPSAKIAVYKVCSFSGCSYKDILAAFDDAIDDGVDIISLSLGPSSAAEFLEDPIAIGSFHALANRILTSNSAGNSGPGLGSVSSVAPWILTVAATTTDRSIISKVALGNGKSYVGNAINTFASKKKKIALTSGVKARSAGCDIREARSCVYGCLDPKLVKGKILLCEGGDDGTVALQYEARGLITETGLPDIGFVFPLPTAALNHTQLEGISSYINKTRRPRARILKSESAVDKKAPAVASFSSRGPNPITPRILKPDISAPGVDILAAWSPVAPLTDSASDNRSANYHIISGTSMSCPHATAAAAYVKSFHPDWSPSAIKSALMTTGTKYILLIYRKKNEDAEFAYGSGNINPVKATDPGLVFDSSKKDYIQFLCSIGYTTKQVRSISGDNSSCSGKPKVTVNHLNYPSVAYKVKPDSDSFKAVYPRTVKNVGKANSVYTSRILPRKSTGGIEVRTVPRVLKFTELNQKKSFNVAIKGSNVKRGSILSFSIEWTDGKHVVYIVYMGAKPENELLAANQHTSLLQQVLHQNSLVQNSLVYSYKKSFNAFVAKLTEEESRMIAGLDGVTSVFPNRMYKLHTTRSWDFLNFTKSIKRVRAVESNLIVGVFDTGAWPESESFDDHGLDPPPKKWKGVCKTLNFTCNNKIIGARVYPDTESRSARDEIGHGTHTASTVAGRTVHGASLYGIAEGDARGGVPSAKIAVYKVCSFSGCSSKDILAAFDDAIDDGVDLISLSLGPSSAGEFLEDPIAIGSFHALANGILTSNSAGNSGPGLGSVSSVAPWILTVAATTTDRSIISKVALGNGKSYVGNAINTFSSKNKKIPLISGARAKAAGCNTRSARSCVFGCLDEKLVKGKILLCEGGDDGSVGLLYGARGILTETSLRDVGFVFPLPAAALNVTQLEEISSYIHKTRGPRARILKSESAVDKKAPAVASFSSRGPNPITPRILKPDISAPGVDILAAWSPVAPLTDSASDNRSANYHIISGTSMSCPHATAAAAYVKSFHPDWSPSAIKSALMTTATPIIPRKIDLEVELAYGSGNINPVKAINPGLVFDASKKDYIQFLCSIGYGTEQVRTISGDNSSCSGKPKVTVNHLNYPSAAYMIEPRKDSFKVVFPRTVKNVGTAKSVYTARILPRISTGGIEVRTVPRVLKFTELNQKKSFKVVIKGSNATEGPIRSFSIEWADGKHVVRIPVVVY</sequence>
<dbReference type="Pfam" id="PF00082">
    <property type="entry name" value="Peptidase_S8"/>
    <property type="match status" value="3"/>
</dbReference>
<feature type="active site" description="Charge relay system" evidence="7">
    <location>
        <position position="103"/>
    </location>
</feature>
<dbReference type="GO" id="GO:0004252">
    <property type="term" value="F:serine-type endopeptidase activity"/>
    <property type="evidence" value="ECO:0007669"/>
    <property type="project" value="UniProtKB-UniRule"/>
</dbReference>
<evidence type="ECO:0000256" key="3">
    <source>
        <dbReference type="ARBA" id="ARBA00022729"/>
    </source>
</evidence>
<feature type="active site" description="Charge relay system" evidence="7">
    <location>
        <position position="161"/>
    </location>
</feature>
<gene>
    <name evidence="11" type="ORF">H6P81_001378</name>
</gene>
<dbReference type="Pfam" id="PF05922">
    <property type="entry name" value="Inhibitor_I9"/>
    <property type="match status" value="2"/>
</dbReference>
<dbReference type="Gene3D" id="3.30.70.80">
    <property type="entry name" value="Peptidase S8 propeptide/proteinase inhibitor I9"/>
    <property type="match status" value="2"/>
</dbReference>
<dbReference type="InterPro" id="IPR023828">
    <property type="entry name" value="Peptidase_S8_Ser-AS"/>
</dbReference>
<feature type="active site" description="Charge relay system" evidence="7">
    <location>
        <position position="1025"/>
    </location>
</feature>
<dbReference type="SUPFAM" id="SSF52743">
    <property type="entry name" value="Subtilisin-like"/>
    <property type="match status" value="3"/>
</dbReference>
<dbReference type="FunFam" id="3.30.70.80:FF:000002">
    <property type="entry name" value="Subtilisin-like protease SBT5.3"/>
    <property type="match status" value="2"/>
</dbReference>
<dbReference type="Gene3D" id="2.60.40.2310">
    <property type="match status" value="3"/>
</dbReference>
<keyword evidence="5 7" id="KW-0720">Serine protease</keyword>
<dbReference type="InterPro" id="IPR045051">
    <property type="entry name" value="SBT"/>
</dbReference>
<dbReference type="InterPro" id="IPR022398">
    <property type="entry name" value="Peptidase_S8_His-AS"/>
</dbReference>
<dbReference type="InterPro" id="IPR010259">
    <property type="entry name" value="S8pro/Inhibitor_I9"/>
</dbReference>
<evidence type="ECO:0000256" key="1">
    <source>
        <dbReference type="ARBA" id="ARBA00011073"/>
    </source>
</evidence>
<dbReference type="PANTHER" id="PTHR10795">
    <property type="entry name" value="PROPROTEIN CONVERTASE SUBTILISIN/KEXIN"/>
    <property type="match status" value="1"/>
</dbReference>
<keyword evidence="4 7" id="KW-0378">Hydrolase</keyword>
<dbReference type="CDD" id="cd04852">
    <property type="entry name" value="Peptidases_S8_3"/>
    <property type="match status" value="3"/>
</dbReference>